<dbReference type="GO" id="GO:0016020">
    <property type="term" value="C:membrane"/>
    <property type="evidence" value="ECO:0007669"/>
    <property type="project" value="TreeGrafter"/>
</dbReference>
<reference evidence="1" key="1">
    <citation type="submission" date="2025-08" db="UniProtKB">
        <authorList>
            <consortium name="RefSeq"/>
        </authorList>
    </citation>
    <scope>IDENTIFICATION</scope>
</reference>
<dbReference type="RefSeq" id="XP_013174568.1">
    <property type="nucleotide sequence ID" value="XM_013319114.1"/>
</dbReference>
<sequence>MTLEQPTGEMWQKIREELNEKPEGKEQDLEHIKEWLKKEPHLPDEFDDQRIMTFLRGCKFSLEKAKRKLDMYFTMRAAVPEFFDNRDVMRPELQEILNIVQMPPLPGLTPDGRRVIL</sequence>
<dbReference type="GeneID" id="106122968"/>
<dbReference type="AlphaFoldDB" id="A0AAJ6ZKP8"/>
<proteinExistence type="predicted"/>
<organism evidence="1">
    <name type="scientific">Papilio xuthus</name>
    <name type="common">Asian swallowtail butterfly</name>
    <dbReference type="NCBI Taxonomy" id="66420"/>
    <lineage>
        <taxon>Eukaryota</taxon>
        <taxon>Metazoa</taxon>
        <taxon>Ecdysozoa</taxon>
        <taxon>Arthropoda</taxon>
        <taxon>Hexapoda</taxon>
        <taxon>Insecta</taxon>
        <taxon>Pterygota</taxon>
        <taxon>Neoptera</taxon>
        <taxon>Endopterygota</taxon>
        <taxon>Lepidoptera</taxon>
        <taxon>Glossata</taxon>
        <taxon>Ditrysia</taxon>
        <taxon>Papilionoidea</taxon>
        <taxon>Papilionidae</taxon>
        <taxon>Papilioninae</taxon>
        <taxon>Papilio</taxon>
    </lineage>
</organism>
<dbReference type="InterPro" id="IPR036865">
    <property type="entry name" value="CRAL-TRIO_dom_sf"/>
</dbReference>
<name>A0AAJ6ZKP8_PAPXU</name>
<dbReference type="PANTHER" id="PTHR10174">
    <property type="entry name" value="ALPHA-TOCOPHEROL TRANSFER PROTEIN-RELATED"/>
    <property type="match status" value="1"/>
</dbReference>
<protein>
    <submittedName>
        <fullName evidence="1">Uncharacterized protein LOC106122968</fullName>
    </submittedName>
</protein>
<dbReference type="Gene3D" id="3.40.525.10">
    <property type="entry name" value="CRAL-TRIO lipid binding domain"/>
    <property type="match status" value="1"/>
</dbReference>
<dbReference type="KEGG" id="pxu:106122968"/>
<dbReference type="SUPFAM" id="SSF46938">
    <property type="entry name" value="CRAL/TRIO N-terminal domain"/>
    <property type="match status" value="1"/>
</dbReference>
<feature type="non-terminal residue" evidence="1">
    <location>
        <position position="117"/>
    </location>
</feature>
<gene>
    <name evidence="1" type="primary">LOC106122968</name>
</gene>
<accession>A0AAJ6ZKP8</accession>
<dbReference type="PANTHER" id="PTHR10174:SF230">
    <property type="entry name" value="ALPHA-TOCOPHEROL TRANSFER PROTEIN-LIKE"/>
    <property type="match status" value="1"/>
</dbReference>
<evidence type="ECO:0000313" key="1">
    <source>
        <dbReference type="RefSeq" id="XP_013174568.1"/>
    </source>
</evidence>
<dbReference type="GO" id="GO:1902936">
    <property type="term" value="F:phosphatidylinositol bisphosphate binding"/>
    <property type="evidence" value="ECO:0007669"/>
    <property type="project" value="TreeGrafter"/>
</dbReference>
<dbReference type="InterPro" id="IPR036273">
    <property type="entry name" value="CRAL/TRIO_N_dom_sf"/>
</dbReference>
<dbReference type="Proteomes" id="UP000694872">
    <property type="component" value="Unplaced"/>
</dbReference>